<comment type="caution">
    <text evidence="4">The sequence shown here is derived from an EMBL/GenBank/DDBJ whole genome shotgun (WGS) entry which is preliminary data.</text>
</comment>
<accession>A0ABQ2H2J7</accession>
<evidence type="ECO:0000313" key="4">
    <source>
        <dbReference type="EMBL" id="GGM29351.1"/>
    </source>
</evidence>
<sequence>MITLDWMSNHMQHSNTYAAWLHRQFAYEFSDQTLEEWQAEFAEGQKNGAWRCLIAMHQQDLVGGVSLATKDLAMRPDLGSWLACLFVHPDWRGQAVAQRLIAETCNYARTAGVQQLFLHTHDKALYYRKLGWQIEGSFQAWSRQHYLMSLTL</sequence>
<name>A0ABQ2H2J7_9PSED</name>
<dbReference type="InterPro" id="IPR050832">
    <property type="entry name" value="Bact_Acetyltransf"/>
</dbReference>
<protein>
    <recommendedName>
        <fullName evidence="3">N-acetyltransferase domain-containing protein</fullName>
    </recommendedName>
</protein>
<dbReference type="Gene3D" id="3.40.630.30">
    <property type="match status" value="1"/>
</dbReference>
<evidence type="ECO:0000256" key="2">
    <source>
        <dbReference type="ARBA" id="ARBA00023315"/>
    </source>
</evidence>
<dbReference type="RefSeq" id="WP_188868379.1">
    <property type="nucleotide sequence ID" value="NZ_BMNW01000015.1"/>
</dbReference>
<keyword evidence="1" id="KW-0808">Transferase</keyword>
<dbReference type="PANTHER" id="PTHR43877">
    <property type="entry name" value="AMINOALKYLPHOSPHONATE N-ACETYLTRANSFERASE-RELATED-RELATED"/>
    <property type="match status" value="1"/>
</dbReference>
<dbReference type="Pfam" id="PF00583">
    <property type="entry name" value="Acetyltransf_1"/>
    <property type="match status" value="1"/>
</dbReference>
<proteinExistence type="predicted"/>
<dbReference type="CDD" id="cd04301">
    <property type="entry name" value="NAT_SF"/>
    <property type="match status" value="1"/>
</dbReference>
<feature type="domain" description="N-acetyltransferase" evidence="3">
    <location>
        <begin position="14"/>
        <end position="152"/>
    </location>
</feature>
<gene>
    <name evidence="4" type="ORF">GCM10009425_44910</name>
</gene>
<dbReference type="SUPFAM" id="SSF55729">
    <property type="entry name" value="Acyl-CoA N-acyltransferases (Nat)"/>
    <property type="match status" value="1"/>
</dbReference>
<dbReference type="PROSITE" id="PS51186">
    <property type="entry name" value="GNAT"/>
    <property type="match status" value="1"/>
</dbReference>
<evidence type="ECO:0000313" key="5">
    <source>
        <dbReference type="Proteomes" id="UP000616499"/>
    </source>
</evidence>
<dbReference type="Proteomes" id="UP000616499">
    <property type="component" value="Unassembled WGS sequence"/>
</dbReference>
<evidence type="ECO:0000259" key="3">
    <source>
        <dbReference type="PROSITE" id="PS51186"/>
    </source>
</evidence>
<dbReference type="EMBL" id="BMNW01000015">
    <property type="protein sequence ID" value="GGM29351.1"/>
    <property type="molecule type" value="Genomic_DNA"/>
</dbReference>
<evidence type="ECO:0000256" key="1">
    <source>
        <dbReference type="ARBA" id="ARBA00022679"/>
    </source>
</evidence>
<keyword evidence="5" id="KW-1185">Reference proteome</keyword>
<dbReference type="InterPro" id="IPR000182">
    <property type="entry name" value="GNAT_dom"/>
</dbReference>
<dbReference type="PANTHER" id="PTHR43877:SF2">
    <property type="entry name" value="AMINOALKYLPHOSPHONATE N-ACETYLTRANSFERASE-RELATED"/>
    <property type="match status" value="1"/>
</dbReference>
<reference evidence="5" key="1">
    <citation type="journal article" date="2019" name="Int. J. Syst. Evol. Microbiol.">
        <title>The Global Catalogue of Microorganisms (GCM) 10K type strain sequencing project: providing services to taxonomists for standard genome sequencing and annotation.</title>
        <authorList>
            <consortium name="The Broad Institute Genomics Platform"/>
            <consortium name="The Broad Institute Genome Sequencing Center for Infectious Disease"/>
            <person name="Wu L."/>
            <person name="Ma J."/>
        </authorList>
    </citation>
    <scope>NUCLEOTIDE SEQUENCE [LARGE SCALE GENOMIC DNA]</scope>
    <source>
        <strain evidence="5">JCM 13501</strain>
    </source>
</reference>
<keyword evidence="2" id="KW-0012">Acyltransferase</keyword>
<dbReference type="InterPro" id="IPR016181">
    <property type="entry name" value="Acyl_CoA_acyltransferase"/>
</dbReference>
<organism evidence="4 5">
    <name type="scientific">Pseudomonas asuensis</name>
    <dbReference type="NCBI Taxonomy" id="1825787"/>
    <lineage>
        <taxon>Bacteria</taxon>
        <taxon>Pseudomonadati</taxon>
        <taxon>Pseudomonadota</taxon>
        <taxon>Gammaproteobacteria</taxon>
        <taxon>Pseudomonadales</taxon>
        <taxon>Pseudomonadaceae</taxon>
        <taxon>Pseudomonas</taxon>
    </lineage>
</organism>